<dbReference type="Proteomes" id="UP000451565">
    <property type="component" value="Unassembled WGS sequence"/>
</dbReference>
<protein>
    <submittedName>
        <fullName evidence="4">BamA/TamA family outer membrane protein</fullName>
    </submittedName>
</protein>
<dbReference type="Pfam" id="PF01103">
    <property type="entry name" value="Omp85"/>
    <property type="match status" value="1"/>
</dbReference>
<comment type="subcellular location">
    <subcellularLocation>
        <location evidence="1">Membrane</location>
    </subcellularLocation>
</comment>
<gene>
    <name evidence="4" type="ORF">GEV47_11375</name>
</gene>
<evidence type="ECO:0000256" key="1">
    <source>
        <dbReference type="ARBA" id="ARBA00004370"/>
    </source>
</evidence>
<dbReference type="OrthoDB" id="9771071at2"/>
<comment type="caution">
    <text evidence="4">The sequence shown here is derived from an EMBL/GenBank/DDBJ whole genome shotgun (WGS) entry which is preliminary data.</text>
</comment>
<keyword evidence="2" id="KW-0472">Membrane</keyword>
<keyword evidence="5" id="KW-1185">Reference proteome</keyword>
<name>A0A843YP63_9BURK</name>
<evidence type="ECO:0000313" key="4">
    <source>
        <dbReference type="EMBL" id="MQR01275.1"/>
    </source>
</evidence>
<evidence type="ECO:0000256" key="2">
    <source>
        <dbReference type="ARBA" id="ARBA00023136"/>
    </source>
</evidence>
<reference evidence="4 5" key="1">
    <citation type="submission" date="2019-10" db="EMBL/GenBank/DDBJ databases">
        <title>Glaciimonas soli sp. nov., a psychrophilic bacterium isolated from the forest soil of a high elevation mountain in Taiwan.</title>
        <authorList>
            <person name="Wang L.-T."/>
            <person name="Shieh W.Y."/>
        </authorList>
    </citation>
    <scope>NUCLEOTIDE SEQUENCE [LARGE SCALE GENOMIC DNA]</scope>
    <source>
        <strain evidence="4 5">GS1</strain>
    </source>
</reference>
<dbReference type="AlphaFoldDB" id="A0A843YP63"/>
<accession>A0A843YP63</accession>
<evidence type="ECO:0000259" key="3">
    <source>
        <dbReference type="Pfam" id="PF01103"/>
    </source>
</evidence>
<feature type="domain" description="Bacterial surface antigen (D15)" evidence="3">
    <location>
        <begin position="218"/>
        <end position="401"/>
    </location>
</feature>
<dbReference type="EMBL" id="WINI01000006">
    <property type="protein sequence ID" value="MQR01275.1"/>
    <property type="molecule type" value="Genomic_DNA"/>
</dbReference>
<organism evidence="4 5">
    <name type="scientific">Glaciimonas soli</name>
    <dbReference type="NCBI Taxonomy" id="2590999"/>
    <lineage>
        <taxon>Bacteria</taxon>
        <taxon>Pseudomonadati</taxon>
        <taxon>Pseudomonadota</taxon>
        <taxon>Betaproteobacteria</taxon>
        <taxon>Burkholderiales</taxon>
        <taxon>Oxalobacteraceae</taxon>
        <taxon>Glaciimonas</taxon>
    </lineage>
</organism>
<sequence>MAMALSGSGAALADDNTVVTSQEVPITNPESGTAPTVNNTVATSKGGLFTDPEDGHFDMSRWLLEHRGFLPVPIIVTDPAVGYGGGIGLAFFSRPEGSAPTRTRPDGSIAMIAPNIYGIGAMKTEDGTKALGFGGVMHFDNDTWRYRGGVGLVDMNLDFYTNGVLGAAQKIGVNMKGVVSAQQVFRRIGDQDLFLIGSWIFMDIDPRLNLASDRALLTNLDFKQRSSALGLALEYDTRDNPFTPSSGYEASLDTYFYDKAFGSDVTFQSYRAHVFGYWPLAKSVVLGLRADGRMVNGDVPFYRLPYIDLRGIPSVRYQGQRVGMLESEVRWNVTPRWGLVAFTGVGRAWGERTTFDEASNEVSKGVGFRYEIARKLGLHVGVDYAWGPENKTFYIQVGSAWR</sequence>
<dbReference type="GO" id="GO:0019867">
    <property type="term" value="C:outer membrane"/>
    <property type="evidence" value="ECO:0007669"/>
    <property type="project" value="InterPro"/>
</dbReference>
<evidence type="ECO:0000313" key="5">
    <source>
        <dbReference type="Proteomes" id="UP000451565"/>
    </source>
</evidence>
<dbReference type="InterPro" id="IPR000184">
    <property type="entry name" value="Bac_surfAg_D15"/>
</dbReference>
<proteinExistence type="predicted"/>
<dbReference type="Gene3D" id="2.40.160.50">
    <property type="entry name" value="membrane protein fhac: a member of the omp85/tpsb transporter family"/>
    <property type="match status" value="1"/>
</dbReference>